<comment type="caution">
    <text evidence="9">The sequence shown here is derived from an EMBL/GenBank/DDBJ whole genome shotgun (WGS) entry which is preliminary data.</text>
</comment>
<dbReference type="STRING" id="1890364.A0A2P6NFH9"/>
<organism evidence="9 10">
    <name type="scientific">Planoprotostelium fungivorum</name>
    <dbReference type="NCBI Taxonomy" id="1890364"/>
    <lineage>
        <taxon>Eukaryota</taxon>
        <taxon>Amoebozoa</taxon>
        <taxon>Evosea</taxon>
        <taxon>Variosea</taxon>
        <taxon>Cavosteliida</taxon>
        <taxon>Cavosteliaceae</taxon>
        <taxon>Planoprotostelium</taxon>
    </lineage>
</organism>
<comment type="subcellular location">
    <subcellularLocation>
        <location evidence="1">Nucleus envelope</location>
    </subcellularLocation>
</comment>
<protein>
    <submittedName>
        <fullName evidence="9">Uncharacterized protein</fullName>
    </submittedName>
</protein>
<evidence type="ECO:0000256" key="3">
    <source>
        <dbReference type="ARBA" id="ARBA00022448"/>
    </source>
</evidence>
<dbReference type="SMART" id="SM00320">
    <property type="entry name" value="WD40"/>
    <property type="match status" value="6"/>
</dbReference>
<accession>A0A2P6NFH9</accession>
<dbReference type="AlphaFoldDB" id="A0A2P6NFH9"/>
<keyword evidence="7" id="KW-0539">Nucleus</keyword>
<sequence length="308" mass="35248">MQKSFGRMDTEHEDLIHDLSYDFYGRRLATCSSDQKIKVWDQTEDGSWKLTYEWKAHSGSIWKVAWAHPEFGNIIASCSFDRTVCIWEEEEDNKGEKSWKGRATLVDSRESVTDIKFAPRHHGFKIAACSLDGYVRTYEAMDVTNLAHWTLSEEFEAQKGPVSCIAWNPSPSDPRPLMAVGGAESSVKIWEYNEMARRWVQLETLDGHKDSIHDISWASTSGRSYHLIATASKDKKVKIWKFTNNPSPKTDLISTLEGHKSEVWRVEWNILGTILASSGDDGRIRLYRTDFMGEWKCLSEILGDDAEE</sequence>
<keyword evidence="10" id="KW-1185">Reference proteome</keyword>
<evidence type="ECO:0000313" key="10">
    <source>
        <dbReference type="Proteomes" id="UP000241769"/>
    </source>
</evidence>
<gene>
    <name evidence="9" type="ORF">PROFUN_09981</name>
</gene>
<dbReference type="InterPro" id="IPR020472">
    <property type="entry name" value="WD40_PAC1"/>
</dbReference>
<evidence type="ECO:0000256" key="6">
    <source>
        <dbReference type="ARBA" id="ARBA00022927"/>
    </source>
</evidence>
<keyword evidence="3" id="KW-0813">Transport</keyword>
<dbReference type="PROSITE" id="PS50082">
    <property type="entry name" value="WD_REPEATS_2"/>
    <property type="match status" value="5"/>
</dbReference>
<proteinExistence type="inferred from homology"/>
<dbReference type="GO" id="GO:0035859">
    <property type="term" value="C:Seh1-associated complex"/>
    <property type="evidence" value="ECO:0007669"/>
    <property type="project" value="TreeGrafter"/>
</dbReference>
<dbReference type="InterPro" id="IPR037363">
    <property type="entry name" value="Sec13/Seh1_fam"/>
</dbReference>
<dbReference type="FunCoup" id="A0A2P6NFH9">
    <property type="interactions" value="312"/>
</dbReference>
<evidence type="ECO:0000256" key="7">
    <source>
        <dbReference type="ARBA" id="ARBA00023242"/>
    </source>
</evidence>
<feature type="repeat" description="WD" evidence="8">
    <location>
        <begin position="54"/>
        <end position="88"/>
    </location>
</feature>
<dbReference type="Proteomes" id="UP000241769">
    <property type="component" value="Unassembled WGS sequence"/>
</dbReference>
<dbReference type="PANTHER" id="PTHR11024">
    <property type="entry name" value="NUCLEAR PORE COMPLEX PROTEIN SEC13 / SEH1 FAMILY MEMBER"/>
    <property type="match status" value="1"/>
</dbReference>
<dbReference type="SUPFAM" id="SSF50978">
    <property type="entry name" value="WD40 repeat-like"/>
    <property type="match status" value="1"/>
</dbReference>
<dbReference type="OrthoDB" id="364224at2759"/>
<dbReference type="InterPro" id="IPR001680">
    <property type="entry name" value="WD40_rpt"/>
</dbReference>
<dbReference type="EMBL" id="MDYQ01000097">
    <property type="protein sequence ID" value="PRP82719.1"/>
    <property type="molecule type" value="Genomic_DNA"/>
</dbReference>
<dbReference type="GO" id="GO:0034198">
    <property type="term" value="P:cellular response to amino acid starvation"/>
    <property type="evidence" value="ECO:0007669"/>
    <property type="project" value="TreeGrafter"/>
</dbReference>
<dbReference type="GO" id="GO:0005198">
    <property type="term" value="F:structural molecule activity"/>
    <property type="evidence" value="ECO:0007669"/>
    <property type="project" value="InterPro"/>
</dbReference>
<dbReference type="PRINTS" id="PR00320">
    <property type="entry name" value="GPROTEINBRPT"/>
</dbReference>
<evidence type="ECO:0000256" key="4">
    <source>
        <dbReference type="ARBA" id="ARBA00022574"/>
    </source>
</evidence>
<dbReference type="GO" id="GO:0015031">
    <property type="term" value="P:protein transport"/>
    <property type="evidence" value="ECO:0007669"/>
    <property type="project" value="UniProtKB-KW"/>
</dbReference>
<dbReference type="Gene3D" id="2.130.10.10">
    <property type="entry name" value="YVTN repeat-like/Quinoprotein amine dehydrogenase"/>
    <property type="match status" value="1"/>
</dbReference>
<feature type="repeat" description="WD" evidence="8">
    <location>
        <begin position="256"/>
        <end position="287"/>
    </location>
</feature>
<keyword evidence="6" id="KW-0653">Protein transport</keyword>
<evidence type="ECO:0000256" key="2">
    <source>
        <dbReference type="ARBA" id="ARBA00010102"/>
    </source>
</evidence>
<dbReference type="PANTHER" id="PTHR11024:SF3">
    <property type="entry name" value="NUCLEOPORIN SEH1"/>
    <property type="match status" value="1"/>
</dbReference>
<evidence type="ECO:0000256" key="1">
    <source>
        <dbReference type="ARBA" id="ARBA00004259"/>
    </source>
</evidence>
<dbReference type="GO" id="GO:1904263">
    <property type="term" value="P:positive regulation of TORC1 signaling"/>
    <property type="evidence" value="ECO:0007669"/>
    <property type="project" value="TreeGrafter"/>
</dbReference>
<keyword evidence="5" id="KW-0677">Repeat</keyword>
<name>A0A2P6NFH9_9EUKA</name>
<dbReference type="Pfam" id="PF00400">
    <property type="entry name" value="WD40"/>
    <property type="match status" value="5"/>
</dbReference>
<reference evidence="9 10" key="1">
    <citation type="journal article" date="2018" name="Genome Biol. Evol.">
        <title>Multiple Roots of Fruiting Body Formation in Amoebozoa.</title>
        <authorList>
            <person name="Hillmann F."/>
            <person name="Forbes G."/>
            <person name="Novohradska S."/>
            <person name="Ferling I."/>
            <person name="Riege K."/>
            <person name="Groth M."/>
            <person name="Westermann M."/>
            <person name="Marz M."/>
            <person name="Spaller T."/>
            <person name="Winckler T."/>
            <person name="Schaap P."/>
            <person name="Glockner G."/>
        </authorList>
    </citation>
    <scope>NUCLEOTIDE SEQUENCE [LARGE SCALE GENOMIC DNA]</scope>
    <source>
        <strain evidence="9 10">Jena</strain>
    </source>
</reference>
<dbReference type="InterPro" id="IPR015943">
    <property type="entry name" value="WD40/YVTN_repeat-like_dom_sf"/>
</dbReference>
<dbReference type="InterPro" id="IPR036322">
    <property type="entry name" value="WD40_repeat_dom_sf"/>
</dbReference>
<comment type="similarity">
    <text evidence="2">Belongs to the WD repeat SEC13 family.</text>
</comment>
<evidence type="ECO:0000256" key="8">
    <source>
        <dbReference type="PROSITE-ProRule" id="PRU00221"/>
    </source>
</evidence>
<feature type="repeat" description="WD" evidence="8">
    <location>
        <begin position="155"/>
        <end position="191"/>
    </location>
</feature>
<feature type="repeat" description="WD" evidence="8">
    <location>
        <begin position="9"/>
        <end position="41"/>
    </location>
</feature>
<evidence type="ECO:0000256" key="5">
    <source>
        <dbReference type="ARBA" id="ARBA00022737"/>
    </source>
</evidence>
<keyword evidence="4 8" id="KW-0853">WD repeat</keyword>
<dbReference type="PROSITE" id="PS50294">
    <property type="entry name" value="WD_REPEATS_REGION"/>
    <property type="match status" value="3"/>
</dbReference>
<evidence type="ECO:0000313" key="9">
    <source>
        <dbReference type="EMBL" id="PRP82719.1"/>
    </source>
</evidence>
<dbReference type="InParanoid" id="A0A2P6NFH9"/>
<dbReference type="GO" id="GO:0031080">
    <property type="term" value="C:nuclear pore outer ring"/>
    <property type="evidence" value="ECO:0007669"/>
    <property type="project" value="TreeGrafter"/>
</dbReference>
<feature type="repeat" description="WD" evidence="8">
    <location>
        <begin position="205"/>
        <end position="250"/>
    </location>
</feature>